<feature type="short sequence motif" description="'KMSKS' region" evidence="12">
    <location>
        <begin position="287"/>
        <end position="291"/>
    </location>
</feature>
<evidence type="ECO:0000256" key="6">
    <source>
        <dbReference type="ARBA" id="ARBA00022723"/>
    </source>
</evidence>
<evidence type="ECO:0000256" key="9">
    <source>
        <dbReference type="ARBA" id="ARBA00022840"/>
    </source>
</evidence>
<dbReference type="SUPFAM" id="SSF47323">
    <property type="entry name" value="Anticodon-binding domain of a subclass of class I aminoacyl-tRNA synthetases"/>
    <property type="match status" value="1"/>
</dbReference>
<comment type="catalytic activity">
    <reaction evidence="12">
        <text>tRNA(Cys) + L-cysteine + ATP = L-cysteinyl-tRNA(Cys) + AMP + diphosphate</text>
        <dbReference type="Rhea" id="RHEA:17773"/>
        <dbReference type="Rhea" id="RHEA-COMP:9661"/>
        <dbReference type="Rhea" id="RHEA-COMP:9679"/>
        <dbReference type="ChEBI" id="CHEBI:30616"/>
        <dbReference type="ChEBI" id="CHEBI:33019"/>
        <dbReference type="ChEBI" id="CHEBI:35235"/>
        <dbReference type="ChEBI" id="CHEBI:78442"/>
        <dbReference type="ChEBI" id="CHEBI:78517"/>
        <dbReference type="ChEBI" id="CHEBI:456215"/>
        <dbReference type="EC" id="6.1.1.16"/>
    </reaction>
</comment>
<dbReference type="CDD" id="cd00672">
    <property type="entry name" value="CysRS_core"/>
    <property type="match status" value="1"/>
</dbReference>
<organism evidence="14 15">
    <name type="scientific">Parafilimonas terrae</name>
    <dbReference type="NCBI Taxonomy" id="1465490"/>
    <lineage>
        <taxon>Bacteria</taxon>
        <taxon>Pseudomonadati</taxon>
        <taxon>Bacteroidota</taxon>
        <taxon>Chitinophagia</taxon>
        <taxon>Chitinophagales</taxon>
        <taxon>Chitinophagaceae</taxon>
        <taxon>Parafilimonas</taxon>
    </lineage>
</organism>
<dbReference type="GO" id="GO:0006423">
    <property type="term" value="P:cysteinyl-tRNA aminoacylation"/>
    <property type="evidence" value="ECO:0007669"/>
    <property type="project" value="UniProtKB-UniRule"/>
</dbReference>
<keyword evidence="6 12" id="KW-0479">Metal-binding</keyword>
<dbReference type="NCBIfam" id="TIGR00435">
    <property type="entry name" value="cysS"/>
    <property type="match status" value="1"/>
</dbReference>
<dbReference type="STRING" id="1465490.SAMN05444277_10359"/>
<dbReference type="GO" id="GO:0005829">
    <property type="term" value="C:cytosol"/>
    <property type="evidence" value="ECO:0007669"/>
    <property type="project" value="TreeGrafter"/>
</dbReference>
<keyword evidence="15" id="KW-1185">Reference proteome</keyword>
<dbReference type="EC" id="6.1.1.16" evidence="12"/>
<name>A0A1I5U6C3_9BACT</name>
<evidence type="ECO:0000313" key="14">
    <source>
        <dbReference type="EMBL" id="SFP90126.1"/>
    </source>
</evidence>
<dbReference type="InterPro" id="IPR015803">
    <property type="entry name" value="Cys-tRNA-ligase"/>
</dbReference>
<dbReference type="EMBL" id="FOXQ01000003">
    <property type="protein sequence ID" value="SFP90126.1"/>
    <property type="molecule type" value="Genomic_DNA"/>
</dbReference>
<dbReference type="PANTHER" id="PTHR10890">
    <property type="entry name" value="CYSTEINYL-TRNA SYNTHETASE"/>
    <property type="match status" value="1"/>
</dbReference>
<evidence type="ECO:0000256" key="8">
    <source>
        <dbReference type="ARBA" id="ARBA00022833"/>
    </source>
</evidence>
<dbReference type="Pfam" id="PF01406">
    <property type="entry name" value="tRNA-synt_1e"/>
    <property type="match status" value="1"/>
</dbReference>
<evidence type="ECO:0000256" key="5">
    <source>
        <dbReference type="ARBA" id="ARBA00022598"/>
    </source>
</evidence>
<dbReference type="SUPFAM" id="SSF52374">
    <property type="entry name" value="Nucleotidylyl transferase"/>
    <property type="match status" value="1"/>
</dbReference>
<dbReference type="RefSeq" id="WP_090656400.1">
    <property type="nucleotide sequence ID" value="NZ_FOXQ01000003.1"/>
</dbReference>
<keyword evidence="8 12" id="KW-0862">Zinc</keyword>
<dbReference type="Gene3D" id="3.40.50.620">
    <property type="entry name" value="HUPs"/>
    <property type="match status" value="1"/>
</dbReference>
<dbReference type="Pfam" id="PF23493">
    <property type="entry name" value="CysS_C"/>
    <property type="match status" value="1"/>
</dbReference>
<feature type="binding site" evidence="12">
    <location>
        <position position="255"/>
    </location>
    <ligand>
        <name>Zn(2+)</name>
        <dbReference type="ChEBI" id="CHEBI:29105"/>
    </ligand>
</feature>
<dbReference type="GO" id="GO:0008270">
    <property type="term" value="F:zinc ion binding"/>
    <property type="evidence" value="ECO:0007669"/>
    <property type="project" value="UniProtKB-UniRule"/>
</dbReference>
<feature type="binding site" evidence="12">
    <location>
        <position position="30"/>
    </location>
    <ligand>
        <name>Zn(2+)</name>
        <dbReference type="ChEBI" id="CHEBI:29105"/>
    </ligand>
</feature>
<evidence type="ECO:0000256" key="4">
    <source>
        <dbReference type="ARBA" id="ARBA00022490"/>
    </source>
</evidence>
<comment type="similarity">
    <text evidence="2 12">Belongs to the class-I aminoacyl-tRNA synthetase family.</text>
</comment>
<evidence type="ECO:0000256" key="10">
    <source>
        <dbReference type="ARBA" id="ARBA00022917"/>
    </source>
</evidence>
<dbReference type="InterPro" id="IPR056411">
    <property type="entry name" value="CysS_C"/>
</dbReference>
<dbReference type="HAMAP" id="MF_00041">
    <property type="entry name" value="Cys_tRNA_synth"/>
    <property type="match status" value="1"/>
</dbReference>
<feature type="binding site" evidence="12">
    <location>
        <position position="259"/>
    </location>
    <ligand>
        <name>Zn(2+)</name>
        <dbReference type="ChEBI" id="CHEBI:29105"/>
    </ligand>
</feature>
<feature type="binding site" evidence="12">
    <location>
        <position position="290"/>
    </location>
    <ligand>
        <name>ATP</name>
        <dbReference type="ChEBI" id="CHEBI:30616"/>
    </ligand>
</feature>
<feature type="short sequence motif" description="'HIGH' region" evidence="12">
    <location>
        <begin position="32"/>
        <end position="42"/>
    </location>
</feature>
<proteinExistence type="inferred from homology"/>
<reference evidence="14 15" key="1">
    <citation type="submission" date="2016-10" db="EMBL/GenBank/DDBJ databases">
        <authorList>
            <person name="de Groot N.N."/>
        </authorList>
    </citation>
    <scope>NUCLEOTIDE SEQUENCE [LARGE SCALE GENOMIC DNA]</scope>
    <source>
        <strain evidence="14 15">DSM 28286</strain>
    </source>
</reference>
<dbReference type="AlphaFoldDB" id="A0A1I5U6C3"/>
<keyword evidence="7 12" id="KW-0547">Nucleotide-binding</keyword>
<evidence type="ECO:0000256" key="12">
    <source>
        <dbReference type="HAMAP-Rule" id="MF_00041"/>
    </source>
</evidence>
<dbReference type="InterPro" id="IPR009080">
    <property type="entry name" value="tRNAsynth_Ia_anticodon-bd"/>
</dbReference>
<evidence type="ECO:0000313" key="15">
    <source>
        <dbReference type="Proteomes" id="UP000199031"/>
    </source>
</evidence>
<comment type="cofactor">
    <cofactor evidence="12">
        <name>Zn(2+)</name>
        <dbReference type="ChEBI" id="CHEBI:29105"/>
    </cofactor>
    <text evidence="12">Binds 1 zinc ion per subunit.</text>
</comment>
<evidence type="ECO:0000256" key="2">
    <source>
        <dbReference type="ARBA" id="ARBA00005594"/>
    </source>
</evidence>
<keyword evidence="4 12" id="KW-0963">Cytoplasm</keyword>
<dbReference type="Proteomes" id="UP000199031">
    <property type="component" value="Unassembled WGS sequence"/>
</dbReference>
<comment type="subunit">
    <text evidence="3 12">Monomer.</text>
</comment>
<evidence type="ECO:0000256" key="1">
    <source>
        <dbReference type="ARBA" id="ARBA00004496"/>
    </source>
</evidence>
<feature type="binding site" evidence="12">
    <location>
        <position position="230"/>
    </location>
    <ligand>
        <name>Zn(2+)</name>
        <dbReference type="ChEBI" id="CHEBI:29105"/>
    </ligand>
</feature>
<comment type="subcellular location">
    <subcellularLocation>
        <location evidence="1 12">Cytoplasm</location>
    </subcellularLocation>
</comment>
<evidence type="ECO:0000256" key="7">
    <source>
        <dbReference type="ARBA" id="ARBA00022741"/>
    </source>
</evidence>
<sequence>MSELKVYNSLTREKEVFTPITPGHVGLYVCGPTVSGESHLGHARPYVTFDIVFRWLMHLGYKVRYVRNITDAGHFEEEGRAAEDKISKKAVLEKLEPMELVQKYTNLYHWGMKQLNNLDPSIEPTATGHIIEQIGMIEKIIADGYAYVVNGSVYFDVEKYNKDYSKKGEPYGILSGRVLDDMIATTRELDNQEEKRNTNDFALWKNAPPEHIMRWHSPWGEGFPGWHIECSAMSTKYLGGQFDIHGGGMDLLFPHHECEIAQSNVCNGHIPARYWIHNNMITINGRKMGKSYNNVITLTQLFSGDNPVLQQAYHPMVIRFFILQTHYRSTLDFSNEALQASEKGLKRLWEAYDNLKKLSPSGGNAATNGEIDERCIKLLGEMDDFMNDDFSTAKVLANMFELVPVINGLKDKHIAADAISASTIQLLQEKMKLYIEDILGLNVQVGSDNNKLDGLIHVLINMRKDARAKKDYATSDRIRNELLTLGIQLKDEKDGNMSYTMN</sequence>
<dbReference type="GO" id="GO:0005524">
    <property type="term" value="F:ATP binding"/>
    <property type="evidence" value="ECO:0007669"/>
    <property type="project" value="UniProtKB-UniRule"/>
</dbReference>
<protein>
    <recommendedName>
        <fullName evidence="12">Cysteine--tRNA ligase</fullName>
        <ecNumber evidence="12">6.1.1.16</ecNumber>
    </recommendedName>
    <alternativeName>
        <fullName evidence="12">Cysteinyl-tRNA synthetase</fullName>
        <shortName evidence="12">CysRS</shortName>
    </alternativeName>
</protein>
<dbReference type="InterPro" id="IPR032678">
    <property type="entry name" value="tRNA-synt_1_cat_dom"/>
</dbReference>
<evidence type="ECO:0000256" key="3">
    <source>
        <dbReference type="ARBA" id="ARBA00011245"/>
    </source>
</evidence>
<accession>A0A1I5U6C3</accession>
<dbReference type="PANTHER" id="PTHR10890:SF3">
    <property type="entry name" value="CYSTEINE--TRNA LIGASE, CYTOPLASMIC"/>
    <property type="match status" value="1"/>
</dbReference>
<keyword evidence="9 12" id="KW-0067">ATP-binding</keyword>
<dbReference type="Pfam" id="PF09190">
    <property type="entry name" value="DALR_2"/>
    <property type="match status" value="1"/>
</dbReference>
<evidence type="ECO:0000259" key="13">
    <source>
        <dbReference type="SMART" id="SM00840"/>
    </source>
</evidence>
<dbReference type="SMART" id="SM00840">
    <property type="entry name" value="DALR_2"/>
    <property type="match status" value="1"/>
</dbReference>
<gene>
    <name evidence="12" type="primary">cysS</name>
    <name evidence="14" type="ORF">SAMN05444277_10359</name>
</gene>
<dbReference type="OrthoDB" id="9815130at2"/>
<dbReference type="InterPro" id="IPR015273">
    <property type="entry name" value="Cys-tRNA-synt_Ia_DALR"/>
</dbReference>
<dbReference type="InterPro" id="IPR024909">
    <property type="entry name" value="Cys-tRNA/MSH_ligase"/>
</dbReference>
<dbReference type="Gene3D" id="1.20.120.1910">
    <property type="entry name" value="Cysteine-tRNA ligase, C-terminal anti-codon recognition domain"/>
    <property type="match status" value="1"/>
</dbReference>
<dbReference type="PRINTS" id="PR00983">
    <property type="entry name" value="TRNASYNTHCYS"/>
</dbReference>
<evidence type="ECO:0000256" key="11">
    <source>
        <dbReference type="ARBA" id="ARBA00023146"/>
    </source>
</evidence>
<dbReference type="InterPro" id="IPR014729">
    <property type="entry name" value="Rossmann-like_a/b/a_fold"/>
</dbReference>
<feature type="domain" description="Cysteinyl-tRNA synthetase class Ia DALR" evidence="13">
    <location>
        <begin position="381"/>
        <end position="445"/>
    </location>
</feature>
<keyword evidence="5 12" id="KW-0436">Ligase</keyword>
<keyword evidence="11 12" id="KW-0030">Aminoacyl-tRNA synthetase</keyword>
<keyword evidence="10 12" id="KW-0648">Protein biosynthesis</keyword>
<dbReference type="GO" id="GO:0004817">
    <property type="term" value="F:cysteine-tRNA ligase activity"/>
    <property type="evidence" value="ECO:0007669"/>
    <property type="project" value="UniProtKB-UniRule"/>
</dbReference>